<gene>
    <name evidence="7" type="primary">ftsL</name>
    <name evidence="10" type="ORF">A6M13_09775</name>
</gene>
<dbReference type="Pfam" id="PF04977">
    <property type="entry name" value="DivIC"/>
    <property type="match status" value="1"/>
</dbReference>
<dbReference type="GO" id="GO:0032153">
    <property type="term" value="C:cell division site"/>
    <property type="evidence" value="ECO:0007669"/>
    <property type="project" value="UniProtKB-UniRule"/>
</dbReference>
<evidence type="ECO:0000256" key="9">
    <source>
        <dbReference type="SAM" id="MobiDB-lite"/>
    </source>
</evidence>
<keyword evidence="5 7" id="KW-0472">Membrane</keyword>
<dbReference type="HAMAP" id="MF_00910">
    <property type="entry name" value="FtsL"/>
    <property type="match status" value="1"/>
</dbReference>
<evidence type="ECO:0000256" key="5">
    <source>
        <dbReference type="ARBA" id="ARBA00023136"/>
    </source>
</evidence>
<dbReference type="RefSeq" id="WP_066543232.1">
    <property type="nucleotide sequence ID" value="NZ_MASJ01000003.1"/>
</dbReference>
<evidence type="ECO:0000256" key="7">
    <source>
        <dbReference type="HAMAP-Rule" id="MF_00910"/>
    </source>
</evidence>
<dbReference type="Proteomes" id="UP000093199">
    <property type="component" value="Unassembled WGS sequence"/>
</dbReference>
<dbReference type="EMBL" id="MASJ01000003">
    <property type="protein sequence ID" value="OCS87585.1"/>
    <property type="molecule type" value="Genomic_DNA"/>
</dbReference>
<dbReference type="AlphaFoldDB" id="A0A1C0YK72"/>
<comment type="similarity">
    <text evidence="7">Belongs to the FtsL family.</text>
</comment>
<feature type="compositionally biased region" description="Low complexity" evidence="9">
    <location>
        <begin position="1"/>
        <end position="15"/>
    </location>
</feature>
<dbReference type="InterPro" id="IPR011922">
    <property type="entry name" value="Cell_div_FtsL"/>
</dbReference>
<keyword evidence="1 7" id="KW-1003">Cell membrane</keyword>
<feature type="transmembrane region" description="Helical" evidence="7">
    <location>
        <begin position="44"/>
        <end position="62"/>
    </location>
</feature>
<organism evidence="10 11">
    <name type="scientific">Caryophanon tenue</name>
    <dbReference type="NCBI Taxonomy" id="33978"/>
    <lineage>
        <taxon>Bacteria</taxon>
        <taxon>Bacillati</taxon>
        <taxon>Bacillota</taxon>
        <taxon>Bacilli</taxon>
        <taxon>Bacillales</taxon>
        <taxon>Caryophanaceae</taxon>
        <taxon>Caryophanon</taxon>
    </lineage>
</organism>
<dbReference type="GO" id="GO:0005886">
    <property type="term" value="C:plasma membrane"/>
    <property type="evidence" value="ECO:0007669"/>
    <property type="project" value="UniProtKB-SubCell"/>
</dbReference>
<dbReference type="STRING" id="33978.A6M13_09775"/>
<reference evidence="10 11" key="1">
    <citation type="submission" date="2016-07" db="EMBL/GenBank/DDBJ databases">
        <title>Caryophanon tenue genome sequencing.</title>
        <authorList>
            <person name="Verma A."/>
            <person name="Pal Y."/>
            <person name="Krishnamurthi S."/>
        </authorList>
    </citation>
    <scope>NUCLEOTIDE SEQUENCE [LARGE SCALE GENOMIC DNA]</scope>
    <source>
        <strain evidence="10 11">DSM 14152</strain>
    </source>
</reference>
<evidence type="ECO:0000256" key="3">
    <source>
        <dbReference type="ARBA" id="ARBA00022692"/>
    </source>
</evidence>
<comment type="subcellular location">
    <subcellularLocation>
        <location evidence="7">Cell membrane</location>
        <topology evidence="7">Single-pass type II membrane protein</topology>
    </subcellularLocation>
    <text evidence="7">Localizes to the division septum where it forms a ring structure.</text>
</comment>
<feature type="region of interest" description="Disordered" evidence="9">
    <location>
        <begin position="1"/>
        <end position="31"/>
    </location>
</feature>
<sequence length="125" mass="14386">MALRAQQPQFEPQHQPQREQKKNRQPKPARKFGWFHVTPGEKGLMALFCIALAFLGILNLNAHSAVQETNIAISKTEDQINTISDENEELYVQVSELSRYERIWERAQQLGLTQNEENVRVVSGQ</sequence>
<comment type="caution">
    <text evidence="10">The sequence shown here is derived from an EMBL/GenBank/DDBJ whole genome shotgun (WGS) entry which is preliminary data.</text>
</comment>
<dbReference type="NCBIfam" id="TIGR02209">
    <property type="entry name" value="ftsL_broad"/>
    <property type="match status" value="1"/>
</dbReference>
<comment type="function">
    <text evidence="7">Essential cell division protein.</text>
</comment>
<evidence type="ECO:0000313" key="10">
    <source>
        <dbReference type="EMBL" id="OCS87585.1"/>
    </source>
</evidence>
<keyword evidence="4 7" id="KW-1133">Transmembrane helix</keyword>
<evidence type="ECO:0000256" key="4">
    <source>
        <dbReference type="ARBA" id="ARBA00022989"/>
    </source>
</evidence>
<keyword evidence="3 7" id="KW-0812">Transmembrane</keyword>
<keyword evidence="2 7" id="KW-0132">Cell division</keyword>
<dbReference type="GO" id="GO:0043093">
    <property type="term" value="P:FtsZ-dependent cytokinesis"/>
    <property type="evidence" value="ECO:0007669"/>
    <property type="project" value="UniProtKB-UniRule"/>
</dbReference>
<evidence type="ECO:0000256" key="6">
    <source>
        <dbReference type="ARBA" id="ARBA00023306"/>
    </source>
</evidence>
<evidence type="ECO:0000313" key="11">
    <source>
        <dbReference type="Proteomes" id="UP000093199"/>
    </source>
</evidence>
<evidence type="ECO:0000256" key="2">
    <source>
        <dbReference type="ARBA" id="ARBA00022618"/>
    </source>
</evidence>
<dbReference type="OrthoDB" id="14664at2"/>
<name>A0A1C0YK72_9BACL</name>
<accession>A0A1C0YK72</accession>
<keyword evidence="11" id="KW-1185">Reference proteome</keyword>
<keyword evidence="6 7" id="KW-0131">Cell cycle</keyword>
<evidence type="ECO:0000256" key="8">
    <source>
        <dbReference type="NCBIfam" id="TIGR02209"/>
    </source>
</evidence>
<evidence type="ECO:0000256" key="1">
    <source>
        <dbReference type="ARBA" id="ARBA00022475"/>
    </source>
</evidence>
<proteinExistence type="inferred from homology"/>
<protein>
    <recommendedName>
        <fullName evidence="7 8">Cell division protein FtsL</fullName>
    </recommendedName>
</protein>
<dbReference type="InterPro" id="IPR007060">
    <property type="entry name" value="FtsL/DivIC"/>
</dbReference>